<dbReference type="SUPFAM" id="SSF54236">
    <property type="entry name" value="Ubiquitin-like"/>
    <property type="match status" value="1"/>
</dbReference>
<dbReference type="GO" id="GO:1990904">
    <property type="term" value="C:ribonucleoprotein complex"/>
    <property type="evidence" value="ECO:0007669"/>
    <property type="project" value="UniProtKB-KW"/>
</dbReference>
<dbReference type="EMBL" id="JACYCF010000017">
    <property type="protein sequence ID" value="KAF8751587.1"/>
    <property type="molecule type" value="Genomic_DNA"/>
</dbReference>
<comment type="similarity">
    <text evidence="1">In the N-terminal section; belongs to the ubiquitin family.</text>
</comment>
<dbReference type="InterPro" id="IPR029071">
    <property type="entry name" value="Ubiquitin-like_domsf"/>
</dbReference>
<dbReference type="InterPro" id="IPR000626">
    <property type="entry name" value="Ubiquitin-like_dom"/>
</dbReference>
<dbReference type="InterPro" id="IPR038582">
    <property type="entry name" value="Ribosomal_eS31_euk-type_sf"/>
</dbReference>
<keyword evidence="3" id="KW-1017">Isopeptide bond</keyword>
<dbReference type="InterPro" id="IPR002906">
    <property type="entry name" value="Ribosomal_eS31"/>
</dbReference>
<dbReference type="Pfam" id="PF01599">
    <property type="entry name" value="Ribosomal_S27"/>
    <property type="match status" value="1"/>
</dbReference>
<feature type="region of interest" description="Disordered" evidence="7">
    <location>
        <begin position="201"/>
        <end position="223"/>
    </location>
</feature>
<dbReference type="PROSITE" id="PS00299">
    <property type="entry name" value="UBIQUITIN_1"/>
    <property type="match status" value="1"/>
</dbReference>
<dbReference type="CDD" id="cd01803">
    <property type="entry name" value="Ubl_ubiquitin"/>
    <property type="match status" value="1"/>
</dbReference>
<keyword evidence="5" id="KW-0689">Ribosomal protein</keyword>
<dbReference type="InterPro" id="IPR050158">
    <property type="entry name" value="Ubiquitin_ubiquitin-like"/>
</dbReference>
<evidence type="ECO:0000256" key="3">
    <source>
        <dbReference type="ARBA" id="ARBA00022499"/>
    </source>
</evidence>
<dbReference type="GO" id="GO:0003735">
    <property type="term" value="F:structural constituent of ribosome"/>
    <property type="evidence" value="ECO:0007669"/>
    <property type="project" value="InterPro"/>
</dbReference>
<dbReference type="PROSITE" id="PS50053">
    <property type="entry name" value="UBIQUITIN_2"/>
    <property type="match status" value="1"/>
</dbReference>
<dbReference type="GO" id="GO:0006412">
    <property type="term" value="P:translation"/>
    <property type="evidence" value="ECO:0007669"/>
    <property type="project" value="InterPro"/>
</dbReference>
<evidence type="ECO:0000313" key="10">
    <source>
        <dbReference type="Proteomes" id="UP000614334"/>
    </source>
</evidence>
<accession>A0A8H7I7P0</accession>
<dbReference type="InterPro" id="IPR019956">
    <property type="entry name" value="Ubiquitin_dom"/>
</dbReference>
<dbReference type="AlphaFoldDB" id="A0A8H7I7P0"/>
<evidence type="ECO:0000256" key="2">
    <source>
        <dbReference type="ARBA" id="ARBA00009891"/>
    </source>
</evidence>
<sequence length="514" mass="58882">MTPSHFRALPGSEVKYVYPGGSEDHRNDDFRPGLHRFFVGQTESRIMQIFVKTSLTGKTITLEVESSDTIDNVKAKIQDKEGIPPDQQRLIFAGKQLEDGRTLSDYNIQKESTLHLVLVECMLTNPDSLRGGAKKRKKKTYNTPKKIKHKRKKVKMAILKYYKVDSDGKIKRLRRECPNSECGAGSSWLSTLTAIFELPDPHRHTTPGRPSTRHGPQPESHIGTWPTKLPRELIYMICSFAGFGLPNEAASMVTDKPIFVSSRDPTRVSKRWLCTERLTRKELKNIVAAQIITESHDQGWADRRDIWWRSWFSLRISGRDEHSLNRNVDREREWKSHSNQLADYTTRRLYGLLFDSSHEIWKYLDEGDRLEVMVHAQFRGWENMSQTPHIPPPINSSFAASAKLDSIHLRDGHILIAKLLKNGEWNDTSFELDNCLGSMLKKEDGSYDWDIINLNECVVNVDGEFKLAPSKYHTGYVSVRNLEQLGCSKSVRRDGTDSVRGWEAVLAWTNTGPF</sequence>
<evidence type="ECO:0000256" key="4">
    <source>
        <dbReference type="ARBA" id="ARBA00022833"/>
    </source>
</evidence>
<proteinExistence type="inferred from homology"/>
<dbReference type="Gene3D" id="6.20.50.150">
    <property type="match status" value="1"/>
</dbReference>
<dbReference type="Gene3D" id="3.10.20.90">
    <property type="entry name" value="Phosphatidylinositol 3-kinase Catalytic Subunit, Chain A, domain 1"/>
    <property type="match status" value="1"/>
</dbReference>
<dbReference type="GO" id="GO:0005840">
    <property type="term" value="C:ribosome"/>
    <property type="evidence" value="ECO:0007669"/>
    <property type="project" value="UniProtKB-KW"/>
</dbReference>
<dbReference type="SUPFAM" id="SSF51322">
    <property type="entry name" value="Cyanovirin-N"/>
    <property type="match status" value="1"/>
</dbReference>
<dbReference type="FunFam" id="3.10.20.90:FF:000387">
    <property type="entry name" value="Polyubiquitin"/>
    <property type="match status" value="1"/>
</dbReference>
<dbReference type="PANTHER" id="PTHR10666">
    <property type="entry name" value="UBIQUITIN"/>
    <property type="match status" value="1"/>
</dbReference>
<dbReference type="InterPro" id="IPR011332">
    <property type="entry name" value="Ribosomal_zn-bd"/>
</dbReference>
<dbReference type="SMART" id="SM01402">
    <property type="entry name" value="Ribosomal_S27"/>
    <property type="match status" value="1"/>
</dbReference>
<dbReference type="PRINTS" id="PR00348">
    <property type="entry name" value="UBIQUITIN"/>
</dbReference>
<evidence type="ECO:0000259" key="8">
    <source>
        <dbReference type="PROSITE" id="PS50053"/>
    </source>
</evidence>
<feature type="domain" description="Ubiquitin-like" evidence="8">
    <location>
        <begin position="47"/>
        <end position="118"/>
    </location>
</feature>
<reference evidence="9" key="1">
    <citation type="submission" date="2020-09" db="EMBL/GenBank/DDBJ databases">
        <title>Comparative genome analyses of four rice-infecting Rhizoctonia solani isolates reveal extensive enrichment of homogalacturonan modification genes.</title>
        <authorList>
            <person name="Lee D.-Y."/>
            <person name="Jeon J."/>
            <person name="Kim K.-T."/>
            <person name="Cheong K."/>
            <person name="Song H."/>
            <person name="Choi G."/>
            <person name="Ko J."/>
            <person name="Opiyo S.O."/>
            <person name="Zuo S."/>
            <person name="Madhav S."/>
            <person name="Lee Y.-H."/>
            <person name="Wang G.-L."/>
        </authorList>
    </citation>
    <scope>NUCLEOTIDE SEQUENCE</scope>
    <source>
        <strain evidence="9">AG1-IA B2</strain>
    </source>
</reference>
<gene>
    <name evidence="9" type="ORF">RHS01_08363</name>
</gene>
<keyword evidence="4" id="KW-0862">Zinc</keyword>
<protein>
    <submittedName>
        <fullName evidence="9">Ubiquitin protein</fullName>
    </submittedName>
</protein>
<evidence type="ECO:0000313" key="9">
    <source>
        <dbReference type="EMBL" id="KAF8751587.1"/>
    </source>
</evidence>
<evidence type="ECO:0000256" key="5">
    <source>
        <dbReference type="ARBA" id="ARBA00022980"/>
    </source>
</evidence>
<evidence type="ECO:0000256" key="6">
    <source>
        <dbReference type="ARBA" id="ARBA00023274"/>
    </source>
</evidence>
<organism evidence="9 10">
    <name type="scientific">Rhizoctonia solani</name>
    <dbReference type="NCBI Taxonomy" id="456999"/>
    <lineage>
        <taxon>Eukaryota</taxon>
        <taxon>Fungi</taxon>
        <taxon>Dikarya</taxon>
        <taxon>Basidiomycota</taxon>
        <taxon>Agaricomycotina</taxon>
        <taxon>Agaricomycetes</taxon>
        <taxon>Cantharellales</taxon>
        <taxon>Ceratobasidiaceae</taxon>
        <taxon>Rhizoctonia</taxon>
    </lineage>
</organism>
<dbReference type="Proteomes" id="UP000614334">
    <property type="component" value="Unassembled WGS sequence"/>
</dbReference>
<comment type="similarity">
    <text evidence="2">In the C-terminal section; belongs to the eukaryotic ribosomal protein eS31 family.</text>
</comment>
<evidence type="ECO:0000256" key="1">
    <source>
        <dbReference type="ARBA" id="ARBA00008373"/>
    </source>
</evidence>
<dbReference type="SMART" id="SM00213">
    <property type="entry name" value="UBQ"/>
    <property type="match status" value="1"/>
</dbReference>
<keyword evidence="6" id="KW-0687">Ribonucleoprotein</keyword>
<comment type="caution">
    <text evidence="9">The sequence shown here is derived from an EMBL/GenBank/DDBJ whole genome shotgun (WGS) entry which is preliminary data.</text>
</comment>
<evidence type="ECO:0000256" key="7">
    <source>
        <dbReference type="SAM" id="MobiDB-lite"/>
    </source>
</evidence>
<name>A0A8H7I7P0_9AGAM</name>
<dbReference type="InterPro" id="IPR019954">
    <property type="entry name" value="Ubiquitin_CS"/>
</dbReference>
<dbReference type="Pfam" id="PF00240">
    <property type="entry name" value="ubiquitin"/>
    <property type="match status" value="1"/>
</dbReference>
<dbReference type="SUPFAM" id="SSF57829">
    <property type="entry name" value="Zn-binding ribosomal proteins"/>
    <property type="match status" value="1"/>
</dbReference>
<dbReference type="InterPro" id="IPR036673">
    <property type="entry name" value="Cyanovirin-N_sf"/>
</dbReference>